<name>A0A9P5GW02_9HYPO</name>
<evidence type="ECO:0000313" key="3">
    <source>
        <dbReference type="Proteomes" id="UP000722485"/>
    </source>
</evidence>
<organism evidence="2 3">
    <name type="scientific">Cylindrodendrum hubeiense</name>
    <dbReference type="NCBI Taxonomy" id="595255"/>
    <lineage>
        <taxon>Eukaryota</taxon>
        <taxon>Fungi</taxon>
        <taxon>Dikarya</taxon>
        <taxon>Ascomycota</taxon>
        <taxon>Pezizomycotina</taxon>
        <taxon>Sordariomycetes</taxon>
        <taxon>Hypocreomycetidae</taxon>
        <taxon>Hypocreales</taxon>
        <taxon>Nectriaceae</taxon>
        <taxon>Cylindrodendrum</taxon>
    </lineage>
</organism>
<feature type="compositionally biased region" description="Low complexity" evidence="1">
    <location>
        <begin position="47"/>
        <end position="59"/>
    </location>
</feature>
<sequence length="259" mass="28490">MTLQPDTGLTPKTNQKLIGRAAPSDVGLPTHTHKRALPRMSCPSDLARSSRQRSGAGASILPTYDTSPFLAWSPGRVHRNGATVHPAPTIVTVVYGSRLLWHACALVAPGPGQAELSPSVPAPSRYRAPTTPWVPGARKGSPQHEIAQLCPYPAPPQQLAESCWTREGTTAELHIVEPAHRWRALNMFFCTVAYREPEPAIAAMNPILHVPIQCELWHLSPHQRSEFLKPSLDDERLVMVLRRWLRRCNELAPAGTNST</sequence>
<evidence type="ECO:0000256" key="1">
    <source>
        <dbReference type="SAM" id="MobiDB-lite"/>
    </source>
</evidence>
<dbReference type="OrthoDB" id="10653171at2759"/>
<protein>
    <submittedName>
        <fullName evidence="2">Uncharacterized protein</fullName>
    </submittedName>
</protein>
<feature type="compositionally biased region" description="Polar residues" evidence="1">
    <location>
        <begin position="1"/>
        <end position="16"/>
    </location>
</feature>
<gene>
    <name evidence="2" type="ORF">G7Z17_g12109</name>
</gene>
<reference evidence="2" key="1">
    <citation type="submission" date="2020-03" db="EMBL/GenBank/DDBJ databases">
        <title>Draft Genome Sequence of Cylindrodendrum hubeiense.</title>
        <authorList>
            <person name="Buettner E."/>
            <person name="Kellner H."/>
        </authorList>
    </citation>
    <scope>NUCLEOTIDE SEQUENCE</scope>
    <source>
        <strain evidence="2">IHI 201604</strain>
    </source>
</reference>
<feature type="region of interest" description="Disordered" evidence="1">
    <location>
        <begin position="1"/>
        <end position="60"/>
    </location>
</feature>
<keyword evidence="3" id="KW-1185">Reference proteome</keyword>
<dbReference type="AlphaFoldDB" id="A0A9P5GW02"/>
<accession>A0A9P5GW02</accession>
<proteinExistence type="predicted"/>
<dbReference type="EMBL" id="JAANBB010000514">
    <property type="protein sequence ID" value="KAF7540790.1"/>
    <property type="molecule type" value="Genomic_DNA"/>
</dbReference>
<comment type="caution">
    <text evidence="2">The sequence shown here is derived from an EMBL/GenBank/DDBJ whole genome shotgun (WGS) entry which is preliminary data.</text>
</comment>
<dbReference type="Proteomes" id="UP000722485">
    <property type="component" value="Unassembled WGS sequence"/>
</dbReference>
<evidence type="ECO:0000313" key="2">
    <source>
        <dbReference type="EMBL" id="KAF7540790.1"/>
    </source>
</evidence>